<sequence length="234" mass="27511">MKKISIAFSAMRTYRSELQERIPSNDISQRTSTKKMQKQQTQQKESQHLRILQRQRALNFKRQRRKEHLLSISASTISRSLLPTVFLRPDSSKKFFQIPPLPKNTLVRKKRQQRLFQEYLHNFRFALSFRNCHPCKLMRGNLITVGSGGLHSQLQLDHEEIIELASEYAPDMTDALFDEISMVNQILKEVSEAEFEQLTTEQWQRIFNADLPFMYKLVSKFLSNPHNGRMSAIL</sequence>
<dbReference type="AlphaFoldDB" id="A0A914H5N2"/>
<keyword evidence="2" id="KW-1185">Reference proteome</keyword>
<proteinExistence type="predicted"/>
<organism evidence="2 3">
    <name type="scientific">Globodera rostochiensis</name>
    <name type="common">Golden nematode worm</name>
    <name type="synonym">Heterodera rostochiensis</name>
    <dbReference type="NCBI Taxonomy" id="31243"/>
    <lineage>
        <taxon>Eukaryota</taxon>
        <taxon>Metazoa</taxon>
        <taxon>Ecdysozoa</taxon>
        <taxon>Nematoda</taxon>
        <taxon>Chromadorea</taxon>
        <taxon>Rhabditida</taxon>
        <taxon>Tylenchina</taxon>
        <taxon>Tylenchomorpha</taxon>
        <taxon>Tylenchoidea</taxon>
        <taxon>Heteroderidae</taxon>
        <taxon>Heteroderinae</taxon>
        <taxon>Globodera</taxon>
    </lineage>
</organism>
<name>A0A914H5N2_GLORO</name>
<evidence type="ECO:0000313" key="3">
    <source>
        <dbReference type="WBParaSite" id="Gr19_v10_g14407.t1"/>
    </source>
</evidence>
<accession>A0A914H5N2</accession>
<dbReference type="Proteomes" id="UP000887572">
    <property type="component" value="Unplaced"/>
</dbReference>
<reference evidence="3" key="1">
    <citation type="submission" date="2022-11" db="UniProtKB">
        <authorList>
            <consortium name="WormBaseParasite"/>
        </authorList>
    </citation>
    <scope>IDENTIFICATION</scope>
</reference>
<evidence type="ECO:0000256" key="1">
    <source>
        <dbReference type="SAM" id="MobiDB-lite"/>
    </source>
</evidence>
<evidence type="ECO:0000313" key="2">
    <source>
        <dbReference type="Proteomes" id="UP000887572"/>
    </source>
</evidence>
<feature type="region of interest" description="Disordered" evidence="1">
    <location>
        <begin position="21"/>
        <end position="45"/>
    </location>
</feature>
<dbReference type="WBParaSite" id="Gr19_v10_g14407.t1">
    <property type="protein sequence ID" value="Gr19_v10_g14407.t1"/>
    <property type="gene ID" value="Gr19_v10_g14407"/>
</dbReference>
<protein>
    <submittedName>
        <fullName evidence="3">Uncharacterized protein</fullName>
    </submittedName>
</protein>